<reference evidence="2" key="3">
    <citation type="submission" date="2020-09" db="EMBL/GenBank/DDBJ databases">
        <authorList>
            <person name="Sun Q."/>
            <person name="Zhou Y."/>
        </authorList>
    </citation>
    <scope>NUCLEOTIDE SEQUENCE</scope>
    <source>
        <strain evidence="2">CGMCC 1.14984</strain>
    </source>
</reference>
<evidence type="ECO:0000256" key="1">
    <source>
        <dbReference type="SAM" id="MobiDB-lite"/>
    </source>
</evidence>
<feature type="region of interest" description="Disordered" evidence="1">
    <location>
        <begin position="1"/>
        <end position="20"/>
    </location>
</feature>
<reference evidence="3 5" key="2">
    <citation type="submission" date="2020-02" db="EMBL/GenBank/DDBJ databases">
        <title>Genome sequence of Parvularcula flava strain NH6-79.</title>
        <authorList>
            <person name="Abdul Karim M.H."/>
            <person name="Lam M.Q."/>
            <person name="Chen S.J."/>
            <person name="Yahya A."/>
            <person name="Shahir S."/>
            <person name="Shamsir M.S."/>
            <person name="Chong C.S."/>
        </authorList>
    </citation>
    <scope>NUCLEOTIDE SEQUENCE [LARGE SCALE GENOMIC DNA]</scope>
    <source>
        <strain evidence="3 5">NH6-79</strain>
    </source>
</reference>
<dbReference type="EMBL" id="VCJR02000001">
    <property type="protein sequence ID" value="NHK27588.1"/>
    <property type="molecule type" value="Genomic_DNA"/>
</dbReference>
<keyword evidence="5" id="KW-1185">Reference proteome</keyword>
<protein>
    <submittedName>
        <fullName evidence="3">DUF177 domain-containing protein</fullName>
    </submittedName>
</protein>
<dbReference type="EMBL" id="BMGZ01000001">
    <property type="protein sequence ID" value="GGH95887.1"/>
    <property type="molecule type" value="Genomic_DNA"/>
</dbReference>
<reference evidence="2" key="1">
    <citation type="journal article" date="2014" name="Int. J. Syst. Evol. Microbiol.">
        <title>Complete genome sequence of Corynebacterium casei LMG S-19264T (=DSM 44701T), isolated from a smear-ripened cheese.</title>
        <authorList>
            <consortium name="US DOE Joint Genome Institute (JGI-PGF)"/>
            <person name="Walter F."/>
            <person name="Albersmeier A."/>
            <person name="Kalinowski J."/>
            <person name="Ruckert C."/>
        </authorList>
    </citation>
    <scope>NUCLEOTIDE SEQUENCE</scope>
    <source>
        <strain evidence="2">CGMCC 1.14984</strain>
    </source>
</reference>
<proteinExistence type="predicted"/>
<gene>
    <name evidence="3" type="ORF">FF098_006700</name>
    <name evidence="2" type="ORF">GCM10011355_13490</name>
</gene>
<dbReference type="RefSeq" id="WP_155138658.1">
    <property type="nucleotide sequence ID" value="NZ_BMGZ01000001.1"/>
</dbReference>
<dbReference type="Pfam" id="PF02620">
    <property type="entry name" value="YceD"/>
    <property type="match status" value="1"/>
</dbReference>
<feature type="region of interest" description="Disordered" evidence="1">
    <location>
        <begin position="143"/>
        <end position="175"/>
    </location>
</feature>
<dbReference type="InterPro" id="IPR003772">
    <property type="entry name" value="YceD"/>
</dbReference>
<dbReference type="Proteomes" id="UP000621856">
    <property type="component" value="Unassembled WGS sequence"/>
</dbReference>
<dbReference type="AlphaFoldDB" id="A0A8J3A6P9"/>
<comment type="caution">
    <text evidence="2">The sequence shown here is derived from an EMBL/GenBank/DDBJ whole genome shotgun (WGS) entry which is preliminary data.</text>
</comment>
<name>A0A8J3A6P9_9PROT</name>
<dbReference type="Proteomes" id="UP000818603">
    <property type="component" value="Unassembled WGS sequence"/>
</dbReference>
<organism evidence="2 4">
    <name type="scientific">Aquisalinus luteolus</name>
    <dbReference type="NCBI Taxonomy" id="1566827"/>
    <lineage>
        <taxon>Bacteria</taxon>
        <taxon>Pseudomonadati</taxon>
        <taxon>Pseudomonadota</taxon>
        <taxon>Alphaproteobacteria</taxon>
        <taxon>Parvularculales</taxon>
        <taxon>Parvularculaceae</taxon>
        <taxon>Aquisalinus</taxon>
    </lineage>
</organism>
<evidence type="ECO:0000313" key="4">
    <source>
        <dbReference type="Proteomes" id="UP000621856"/>
    </source>
</evidence>
<evidence type="ECO:0000313" key="5">
    <source>
        <dbReference type="Proteomes" id="UP000818603"/>
    </source>
</evidence>
<evidence type="ECO:0000313" key="3">
    <source>
        <dbReference type="EMBL" id="NHK27588.1"/>
    </source>
</evidence>
<feature type="compositionally biased region" description="Basic and acidic residues" evidence="1">
    <location>
        <begin position="145"/>
        <end position="158"/>
    </location>
</feature>
<sequence length="175" mass="19352">MTDHIESEKPDNGYEKPVRIEDISSRPKSYKVTFPANALEKVARRLEAEAVRSIEASFEISRSGPVILVEGHVTAELVRTCVSSLEPMDESIDDDFSFELEQVDELPDLSGEVEIDIEAPEPIIGDTIDLAEQAIQQVSLAMEPFPRKEGAEPVKDEAEQPSLSPFAALKSLKQD</sequence>
<accession>A0A8J3A6P9</accession>
<evidence type="ECO:0000313" key="2">
    <source>
        <dbReference type="EMBL" id="GGH95887.1"/>
    </source>
</evidence>